<organism evidence="6 7">
    <name type="scientific">Polaromonas naphthalenivorans (strain CJ2)</name>
    <dbReference type="NCBI Taxonomy" id="365044"/>
    <lineage>
        <taxon>Bacteria</taxon>
        <taxon>Pseudomonadati</taxon>
        <taxon>Pseudomonadota</taxon>
        <taxon>Betaproteobacteria</taxon>
        <taxon>Burkholderiales</taxon>
        <taxon>Comamonadaceae</taxon>
        <taxon>Polaromonas</taxon>
    </lineage>
</organism>
<evidence type="ECO:0000256" key="4">
    <source>
        <dbReference type="SAM" id="MobiDB-lite"/>
    </source>
</evidence>
<keyword evidence="7" id="KW-1185">Reference proteome</keyword>
<dbReference type="SMART" id="SM00945">
    <property type="entry name" value="ProQ"/>
    <property type="match status" value="1"/>
</dbReference>
<evidence type="ECO:0000313" key="7">
    <source>
        <dbReference type="Proteomes" id="UP000000644"/>
    </source>
</evidence>
<dbReference type="RefSeq" id="WP_011802815.1">
    <property type="nucleotide sequence ID" value="NC_008781.1"/>
</dbReference>
<dbReference type="eggNOG" id="COG3109">
    <property type="taxonomic scope" value="Bacteria"/>
</dbReference>
<feature type="domain" description="ProQ/FinO" evidence="5">
    <location>
        <begin position="39"/>
        <end position="149"/>
    </location>
</feature>
<accession>A1VSW6</accession>
<evidence type="ECO:0000256" key="3">
    <source>
        <dbReference type="ARBA" id="ARBA00023186"/>
    </source>
</evidence>
<dbReference type="PANTHER" id="PTHR38106">
    <property type="entry name" value="RNA CHAPERONE PROQ"/>
    <property type="match status" value="1"/>
</dbReference>
<feature type="region of interest" description="Disordered" evidence="4">
    <location>
        <begin position="1"/>
        <end position="43"/>
    </location>
</feature>
<dbReference type="AlphaFoldDB" id="A1VSW6"/>
<dbReference type="PANTHER" id="PTHR38106:SF1">
    <property type="entry name" value="RNA CHAPERONE PROQ"/>
    <property type="match status" value="1"/>
</dbReference>
<feature type="compositionally biased region" description="Low complexity" evidence="4">
    <location>
        <begin position="14"/>
        <end position="35"/>
    </location>
</feature>
<dbReference type="GO" id="GO:0033592">
    <property type="term" value="F:RNA strand annealing activity"/>
    <property type="evidence" value="ECO:0007669"/>
    <property type="project" value="InterPro"/>
</dbReference>
<protein>
    <recommendedName>
        <fullName evidence="5">ProQ/FinO domain-containing protein</fullName>
    </recommendedName>
</protein>
<dbReference type="GO" id="GO:0034057">
    <property type="term" value="F:RNA strand-exchange activity"/>
    <property type="evidence" value="ECO:0007669"/>
    <property type="project" value="InterPro"/>
</dbReference>
<dbReference type="KEGG" id="pna:Pnap_3447"/>
<reference evidence="7" key="1">
    <citation type="journal article" date="2009" name="Environ. Microbiol.">
        <title>The genome of Polaromonas naphthalenivorans strain CJ2, isolated from coal tar-contaminated sediment, reveals physiological and metabolic versatility and evolution through extensive horizontal gene transfer.</title>
        <authorList>
            <person name="Yagi J.M."/>
            <person name="Sims D."/>
            <person name="Brettin T."/>
            <person name="Bruce D."/>
            <person name="Madsen E.L."/>
        </authorList>
    </citation>
    <scope>NUCLEOTIDE SEQUENCE [LARGE SCALE GENOMIC DNA]</scope>
    <source>
        <strain evidence="7">CJ2</strain>
    </source>
</reference>
<evidence type="ECO:0000256" key="2">
    <source>
        <dbReference type="ARBA" id="ARBA00022884"/>
    </source>
</evidence>
<name>A1VSW6_POLNA</name>
<dbReference type="InterPro" id="IPR016103">
    <property type="entry name" value="ProQ/FinO"/>
</dbReference>
<feature type="compositionally biased region" description="Polar residues" evidence="4">
    <location>
        <begin position="1"/>
        <end position="13"/>
    </location>
</feature>
<gene>
    <name evidence="6" type="ordered locus">Pnap_3447</name>
</gene>
<feature type="region of interest" description="Disordered" evidence="4">
    <location>
        <begin position="244"/>
        <end position="279"/>
    </location>
</feature>
<dbReference type="InterPro" id="IPR036442">
    <property type="entry name" value="ProQ/FinO_sf"/>
</dbReference>
<sequence>MTDTTTAPESESTPAPARQRPARQGARGRPQGKPQNPARAPRAVHPVLQQLFELYPKMFGERFLPLKLGVFQDLLALHPELFKRDELKVALGLHARSTRYLESVASGLQRHDLNGEPVEPVAPEHVHHAIMEVFRRRQARANQDLRPYARAQLIEAIEASGLSREDYLLCIRQQDEVSVALLDDAFAELAEQAAKRDALLRTFEASGKTVAEFSDMYGMDPAEVAHTLERARFAKAAQVAKAALAAQAPAEADSQESPPPAEPADETAATAATDPLEAP</sequence>
<dbReference type="STRING" id="365044.Pnap_3447"/>
<keyword evidence="1" id="KW-0963">Cytoplasm</keyword>
<feature type="compositionally biased region" description="Low complexity" evidence="4">
    <location>
        <begin position="266"/>
        <end position="279"/>
    </location>
</feature>
<dbReference type="GO" id="GO:0005829">
    <property type="term" value="C:cytosol"/>
    <property type="evidence" value="ECO:0007669"/>
    <property type="project" value="TreeGrafter"/>
</dbReference>
<dbReference type="Gene3D" id="1.10.1710.10">
    <property type="entry name" value="ProQ/FinO domain"/>
    <property type="match status" value="1"/>
</dbReference>
<evidence type="ECO:0000259" key="5">
    <source>
        <dbReference type="SMART" id="SM00945"/>
    </source>
</evidence>
<feature type="compositionally biased region" description="Low complexity" evidence="4">
    <location>
        <begin position="244"/>
        <end position="256"/>
    </location>
</feature>
<dbReference type="HOGENOM" id="CLU_084154_0_0_4"/>
<dbReference type="GO" id="GO:0010608">
    <property type="term" value="P:post-transcriptional regulation of gene expression"/>
    <property type="evidence" value="ECO:0007669"/>
    <property type="project" value="InterPro"/>
</dbReference>
<evidence type="ECO:0000256" key="1">
    <source>
        <dbReference type="ARBA" id="ARBA00022490"/>
    </source>
</evidence>
<evidence type="ECO:0000313" key="6">
    <source>
        <dbReference type="EMBL" id="ABM38744.1"/>
    </source>
</evidence>
<dbReference type="InterPro" id="IPR023529">
    <property type="entry name" value="ProQ"/>
</dbReference>
<dbReference type="EMBL" id="CP000529">
    <property type="protein sequence ID" value="ABM38744.1"/>
    <property type="molecule type" value="Genomic_DNA"/>
</dbReference>
<proteinExistence type="predicted"/>
<dbReference type="OrthoDB" id="9180746at2"/>
<dbReference type="SUPFAM" id="SSF48657">
    <property type="entry name" value="FinO-like"/>
    <property type="match status" value="1"/>
</dbReference>
<keyword evidence="2" id="KW-0694">RNA-binding</keyword>
<dbReference type="Proteomes" id="UP000000644">
    <property type="component" value="Chromosome"/>
</dbReference>
<keyword evidence="3" id="KW-0143">Chaperone</keyword>
<dbReference type="Pfam" id="PF04352">
    <property type="entry name" value="ProQ"/>
    <property type="match status" value="1"/>
</dbReference>